<evidence type="ECO:0000256" key="1">
    <source>
        <dbReference type="SAM" id="MobiDB-lite"/>
    </source>
</evidence>
<dbReference type="AlphaFoldDB" id="A0A843XMK6"/>
<proteinExistence type="predicted"/>
<comment type="caution">
    <text evidence="2">The sequence shown here is derived from an EMBL/GenBank/DDBJ whole genome shotgun (WGS) entry which is preliminary data.</text>
</comment>
<accession>A0A843XMK6</accession>
<dbReference type="Proteomes" id="UP000652761">
    <property type="component" value="Unassembled WGS sequence"/>
</dbReference>
<feature type="region of interest" description="Disordered" evidence="1">
    <location>
        <begin position="128"/>
        <end position="195"/>
    </location>
</feature>
<organism evidence="2 3">
    <name type="scientific">Colocasia esculenta</name>
    <name type="common">Wild taro</name>
    <name type="synonym">Arum esculentum</name>
    <dbReference type="NCBI Taxonomy" id="4460"/>
    <lineage>
        <taxon>Eukaryota</taxon>
        <taxon>Viridiplantae</taxon>
        <taxon>Streptophyta</taxon>
        <taxon>Embryophyta</taxon>
        <taxon>Tracheophyta</taxon>
        <taxon>Spermatophyta</taxon>
        <taxon>Magnoliopsida</taxon>
        <taxon>Liliopsida</taxon>
        <taxon>Araceae</taxon>
        <taxon>Aroideae</taxon>
        <taxon>Colocasieae</taxon>
        <taxon>Colocasia</taxon>
    </lineage>
</organism>
<feature type="compositionally biased region" description="Low complexity" evidence="1">
    <location>
        <begin position="322"/>
        <end position="332"/>
    </location>
</feature>
<feature type="region of interest" description="Disordered" evidence="1">
    <location>
        <begin position="386"/>
        <end position="410"/>
    </location>
</feature>
<feature type="compositionally biased region" description="Pro residues" evidence="1">
    <location>
        <begin position="301"/>
        <end position="317"/>
    </location>
</feature>
<dbReference type="OrthoDB" id="421979at2759"/>
<feature type="region of interest" description="Disordered" evidence="1">
    <location>
        <begin position="301"/>
        <end position="338"/>
    </location>
</feature>
<protein>
    <submittedName>
        <fullName evidence="2">Uncharacterized protein</fullName>
    </submittedName>
</protein>
<feature type="compositionally biased region" description="Polar residues" evidence="1">
    <location>
        <begin position="386"/>
        <end position="395"/>
    </location>
</feature>
<evidence type="ECO:0000313" key="2">
    <source>
        <dbReference type="EMBL" id="MQM20227.1"/>
    </source>
</evidence>
<dbReference type="Gene3D" id="3.90.550.50">
    <property type="match status" value="1"/>
</dbReference>
<dbReference type="FunFam" id="3.90.550.50:FF:000026">
    <property type="entry name" value="Glycoprotein-N-acetylgalactosamine 3-beta-galactosyltransferase 1"/>
    <property type="match status" value="1"/>
</dbReference>
<reference evidence="2" key="1">
    <citation type="submission" date="2017-07" db="EMBL/GenBank/DDBJ databases">
        <title>Taro Niue Genome Assembly and Annotation.</title>
        <authorList>
            <person name="Atibalentja N."/>
            <person name="Keating K."/>
            <person name="Fields C.J."/>
        </authorList>
    </citation>
    <scope>NUCLEOTIDE SEQUENCE</scope>
    <source>
        <strain evidence="2">Niue_2</strain>
        <tissue evidence="2">Leaf</tissue>
    </source>
</reference>
<name>A0A843XMK6_COLES</name>
<dbReference type="EMBL" id="NMUH01009608">
    <property type="protein sequence ID" value="MQM20227.1"/>
    <property type="molecule type" value="Genomic_DNA"/>
</dbReference>
<dbReference type="PANTHER" id="PTHR10811">
    <property type="entry name" value="FRINGE-RELATED"/>
    <property type="match status" value="1"/>
</dbReference>
<feature type="compositionally biased region" description="Low complexity" evidence="1">
    <location>
        <begin position="396"/>
        <end position="408"/>
    </location>
</feature>
<dbReference type="Pfam" id="PF04646">
    <property type="entry name" value="DUF604"/>
    <property type="match status" value="1"/>
</dbReference>
<gene>
    <name evidence="2" type="ORF">Taro_053243</name>
</gene>
<evidence type="ECO:0000313" key="3">
    <source>
        <dbReference type="Proteomes" id="UP000652761"/>
    </source>
</evidence>
<keyword evidence="3" id="KW-1185">Reference proteome</keyword>
<sequence length="777" mass="85446">MPDPRCGLTAVGPALPQVGPAAHVKRLEVAPWTLTSPSPATVLVAIASVFSVSPARPRVPLSSSRRRSPVSRAKRQTLNLCAFHTPNQKVPRLRNRIWRIHGGLTKSGSLTRSRARIRFQQGDETGVHLSRNMWPPQRGGGGGGGRNRIEAAGKALQISNVERATRRGRRLPLQRCSPPPSPSSPASPAGASAPPLDPLPYSPLQCCCASLGMPSAKSMLPTTAVASCGSPVAASPRRAAAFRRCPHHHHRRRSPGIAAAAATTLALVLSTSAWFSLVFSSSAPIALFPWRIHRHLSPGSSPLPPDAGGLYPPPPYPRTDSDAAAASAASRAGRARPSEDVPLSLDHIVFGIAGSAQLWPRRREFLRLWWRPGEMRGHVWLEDNVRQQQSPGSHNSTLSSAVSGSSSSLPPIRVSEDISRFRYTNPTGHPSGLRIARIVAETFRLGLYRDARWFVMCDDDTIVSPHNLVAVLAKYDWREMVYVGGSSESHSANTYFSHGMAFGGGGVALSYPLAEALTAMEDECIERYPKLYGSDDRLHACISELGVPLIREHGFHQWDIRGNAHGLLAAHPIAPFVSIHHVEAVDSFYPGLSHLESLKLFTKAMKINPLSFLQRSICYDRRQKLTFSLSVGYVIQVFPHIVLPRELERAEVTYVAWNSLGHRNEFDFDTRDPYRSVCKKPILFFLSDVWRNGSITSGSYLRARVKDEFKRRVLCFPQSPPLHNVKEIQVLGHPLSDKWHMVPRRLCSKINQTSDELLTLVVGECEKRSFGSAAESL</sequence>
<dbReference type="InterPro" id="IPR006740">
    <property type="entry name" value="DUF604"/>
</dbReference>